<evidence type="ECO:0000256" key="1">
    <source>
        <dbReference type="ARBA" id="ARBA00022574"/>
    </source>
</evidence>
<feature type="region of interest" description="Disordered" evidence="4">
    <location>
        <begin position="3080"/>
        <end position="3107"/>
    </location>
</feature>
<dbReference type="Pfam" id="PF02138">
    <property type="entry name" value="Beach"/>
    <property type="match status" value="1"/>
</dbReference>
<dbReference type="InterPro" id="IPR011993">
    <property type="entry name" value="PH-like_dom_sf"/>
</dbReference>
<dbReference type="CDD" id="cd06071">
    <property type="entry name" value="Beach"/>
    <property type="match status" value="1"/>
</dbReference>
<dbReference type="CDD" id="cd01201">
    <property type="entry name" value="PH_BEACH"/>
    <property type="match status" value="1"/>
</dbReference>
<evidence type="ECO:0000256" key="4">
    <source>
        <dbReference type="SAM" id="MobiDB-lite"/>
    </source>
</evidence>
<dbReference type="FunFam" id="1.10.1540.10:FF:000002">
    <property type="entry name" value="WD repeat and FYVE domain containing 3"/>
    <property type="match status" value="1"/>
</dbReference>
<dbReference type="SMART" id="SM00320">
    <property type="entry name" value="WD40"/>
    <property type="match status" value="5"/>
</dbReference>
<dbReference type="Gene3D" id="2.30.29.30">
    <property type="entry name" value="Pleckstrin-homology domain (PH domain)/Phosphotyrosine-binding domain (PTB)"/>
    <property type="match status" value="1"/>
</dbReference>
<evidence type="ECO:0000259" key="6">
    <source>
        <dbReference type="PROSITE" id="PS51783"/>
    </source>
</evidence>
<feature type="compositionally biased region" description="Acidic residues" evidence="4">
    <location>
        <begin position="2250"/>
        <end position="2261"/>
    </location>
</feature>
<keyword evidence="2" id="KW-0677">Repeat</keyword>
<dbReference type="Gene3D" id="1.10.1540.10">
    <property type="entry name" value="BEACH domain"/>
    <property type="match status" value="1"/>
</dbReference>
<dbReference type="Proteomes" id="UP000887540">
    <property type="component" value="Unplaced"/>
</dbReference>
<dbReference type="InterPro" id="IPR000409">
    <property type="entry name" value="BEACH_dom"/>
</dbReference>
<feature type="repeat" description="WD" evidence="3">
    <location>
        <begin position="2910"/>
        <end position="2951"/>
    </location>
</feature>
<dbReference type="PROSITE" id="PS50294">
    <property type="entry name" value="WD_REPEATS_REGION"/>
    <property type="match status" value="1"/>
</dbReference>
<dbReference type="SUPFAM" id="SSF50729">
    <property type="entry name" value="PH domain-like"/>
    <property type="match status" value="1"/>
</dbReference>
<evidence type="ECO:0000313" key="8">
    <source>
        <dbReference type="WBParaSite" id="ACRNAN_Path_1176.g4547.t1"/>
    </source>
</evidence>
<proteinExistence type="predicted"/>
<dbReference type="InterPro" id="IPR015943">
    <property type="entry name" value="WD40/YVTN_repeat-like_dom_sf"/>
</dbReference>
<accession>A0A914BWR0</accession>
<sequence>MGVPFKENFLVPYHVLITYLKEQEEKNASVEDKTFDKLLPLFNKITHMYTPDELLVQFKELNLFCAHLSDNLVQEIRRRANNESTKEAAISIHEFLKAETPDSRGWVLLKSISFITSCGSQSVIDQLCKSSIPSTLVKVFYLFFDLPPPKNVGEEELRSILYDALVMLTTTLCSYQNVAEELVQKDDLILLFVGSSCICAQEQVMWRDANYLFLSALISKSLSQPVIKYIHSKGCIGHYMRNLRSPKFATEPDNSTLIINLLNLLKDSAASTKSLITDFESVHGIEFLVEFCMNAKITILQPIFEALILFMIAGNEIVSIEQPSAPLSFYQFALPTTQTRSSNAVRNPGLFMVLEKCFQTGDDEMCISILKIVLEIYMKDKMNYFILEKHYPFYLFVDTMASKGSLVQHKVLEVVEFIMRSLNFIPCNELTAIKVHLREAFASGRFNQCNVYLKFLFGIIALNVHVKDAFRELLHLDEFIRMVQTGIQGPEEGDPEKKLTLQLALDLIVASTKGNVVNAQFVTENFEMSIIKTIFSSGDADLTNSTTTLIRHLLFLAKNEQLFSSLLQLLFSDPGNLPINMIILKIFVSALLESHKVRVMFRRSGGYICLMALFLHHENALVYTPNSDMETISENSLQILVYIAQIFKVLTISMRFEPSSAKHFLTEVKPSILISIIRSLGCFTNSSKIDPASYSGWLSGSIESVKQALHQCHKMFQLEDFQDINAEEFKGIPQAIFFSLCLLRFLFNLAMDLFEKSNLDTVWAGDEWLHSVETLETVPVVSWSRSILVHPTAVICMLRLLPSISSASGKSDVWAEASQYYIALILKALLRSERNQQTMCSYDMSRYVLEVGENLFKSEKHPLLLPFHYILERLASHAMQPRELRRFLRMDEPLCCANLDEESETVDQKSGGPVPIQRVKALASMLTPRNHVLVHPPAFVEFDLAIEGFASCIVPSLAYISSVQTGLSPNNERLFPPLNGFTFLSWFYIDQWNEDVKEPIRLCTIVRNCDGSEAASRRQHGAESANIENHLTCFYIHLSAADRSLLVSTAEHSMLDELRRDFKRPPEAFVHLPLSEQFFHIRAWNHMAVVLKKSLLKHSEVEIYINGRCLANSKLNYISANVGGSHGQFADGQAVHAIIGTPPYLRKAANLRWRMTSLHLIEEPLSIDVIRKIYVLQPHYIGNYQITPDSATLIVEEKILLSLHAVANTEVTLQNLKPMLRKPDVELIAVLLGTSISDNSTPLRILWNTVIQSSAIRPSFAVVLGYLGVRNFAPSPVSGACLESIGGLAPLFGLVAMCNDSHGLYASLKVLASAVHTNGSTVAAINRSRSYQILAMLLEEKANLMNSHILHLILSLVGTIDVSKEATIIPTTQTFEDLLCDLDVWWKNTPDDVKKLMFEHIYDLVVDNHFDNLAKVRSTPLLARLLILIFEAPSTFVLNNDILFRLVGAIIQPPCDSNSLLRLGQMLSATLSPNSDPNEGKYPFHIAELEALLLQTPPGTAIDGYLYAIYIRNRLLNMLSILLAHSSGSINIQLCELIVQTLGFGWILGYCGQGVHPGTVFLALKILINIIKYPTLMAKFKEGTSNSGWLTDADSVIRNRAAPIEHFAIDIIWSHIFNLKPTCSVTDAITNTQFCPEALVPIFAMIRAGIHYIPQPNETITPEHWSQKNPISILQLLTFLYQESQAMFSIAHTETFVTLLFVTLLPKNHTRSDSNTSVVETTSDTRCSKIIIELLVNILLNDMCISHEDRSEWLFDALVEFIESGEEVHSQQSVIYTDLVNACLDHFMSSDMFFSNSPLLIPKSAAGLLNHSSENTALNVVHFLSKVIDSVWNCLFRGNPIRILKCYLKLLSEAHASNKAISQLNCNESHLNSLFRVILYILSRPIENVDTQMCVLDSLSQLALNQHLFLSKNSNNPLFYGALVHLLFMLSEKPDLVTTCKQLERGSAQVSMCAQNVWGVLWQQKKGLLEEIFKREVDLDLYSARATCGEMANKYWLQFVEAQTEHGGNDQVLMNARVGQFPLQIQSKLTKVAKTSIKRLTSRKSVLTSVSSLTVPFRLERMKIDSETFYMWIRVHISLMQELMRNTCQRYHEWHSHLRKWCLAEWQNMESELTRERGLWGPEQKSVLDKYQLDTTEGILRIRKKLIPNPSFYIDHPYRPQLEQPNARALRAKYAVSKDSKLYYERMLARRYHTMDERIIQTQVEISSSPPEDPTSQLIDPMTELNISMIKRMVKKNLDSNQTKEIKDDQELDSEDLNEDESEKKENESSESTSETSSEAKSPAPPTPVPEKERKVTGPDNQTLLRLLDQGEQLHSMFRCARINGLDTIEGLLLFGRDHYYVVDGFTLLKTREIRDLDFLPEQYHDPIIPYMAMGCSNRPTTCAARQCLKFGYFDIKEIHKRRYLLQPIALEVFSADGRSYLLAFPRKVRDRVYQKFMTMGKNASVHVSKMLSEQKKLLPAEITSTSSQIFNSLMGQQSITQRWQRGEISNFNYLMYLNTLAGRSYNDLSQYPIFPWILRDYESETLDLSSPKTFRDLSLPMGAQTKERLAQFLKRYREWDDPTGDTPPYMYGTHYSSAMIVLSYLVRVEPFTQQFLKLQGGHFDLADRMFHSIKDGWFSASRNNMADVKELTPEFFYLPEMFLNLNNFDLGVKQNGVALHDVMLPAWAHNDPYEFVRKHREALECDYVSEHLHEWIDLIFGYKQNGEPAKDSFNVFHHLFYEENVNFDSIDDPLTRNATLGFINNFGQIPSQLFKRPHPQRKIQTANCTSFIPGVTTPKLFYHCLESLQPAEKPVKELKAAVGDIVFNDKGQVAVLEQNKILIMPNSYIAFGFYDRTVRMGTIGSEKSTCILETNEPQEITCMASADSKTIFAGLTSGSIRVWTLTSNTVSSTPLSSGRAPRLVPKGVLAAHTDVITSLAVCTAHNFIVSASRDQSVIIWHLSQLGYIRQLKDHPGIVSDVAINEASGDIATASLSYLFLWTLNGVLLSLVNTAEAGLFTNPSSRVFCLAFSTLNEWDPKNVLMCGTSDGLVKIYSMEFRKTAKNQEDTKVSQIENPQDPKSLKEHLLKKQQRIQYHHRRNLPIDQVSQDSQSSSPLDTPSVNSIGNHTQFFTTSTAENTDEYEWRRVLVLRRVLSEHTAFNQENPHPAPITAIAPSKDHRALYIGDGVGRIWLWTMDSSGSSTTSATKKK</sequence>
<name>A0A914BWR0_9BILA</name>
<dbReference type="InterPro" id="IPR036322">
    <property type="entry name" value="WD40_repeat_dom_sf"/>
</dbReference>
<dbReference type="InterPro" id="IPR051944">
    <property type="entry name" value="BEACH_domain_protein"/>
</dbReference>
<dbReference type="InterPro" id="IPR001680">
    <property type="entry name" value="WD40_rpt"/>
</dbReference>
<dbReference type="PANTHER" id="PTHR46108">
    <property type="entry name" value="BLUE CHEESE"/>
    <property type="match status" value="1"/>
</dbReference>
<protein>
    <submittedName>
        <fullName evidence="8">Uncharacterized protein</fullName>
    </submittedName>
</protein>
<evidence type="ECO:0000256" key="2">
    <source>
        <dbReference type="ARBA" id="ARBA00022737"/>
    </source>
</evidence>
<dbReference type="InterPro" id="IPR023362">
    <property type="entry name" value="PH-BEACH_dom"/>
</dbReference>
<keyword evidence="1 3" id="KW-0853">WD repeat</keyword>
<dbReference type="PROSITE" id="PS51783">
    <property type="entry name" value="PH_BEACH"/>
    <property type="match status" value="1"/>
</dbReference>
<dbReference type="WBParaSite" id="ACRNAN_Path_1176.g4547.t1">
    <property type="protein sequence ID" value="ACRNAN_Path_1176.g4547.t1"/>
    <property type="gene ID" value="ACRNAN_Path_1176.g4547"/>
</dbReference>
<dbReference type="SUPFAM" id="SSF81837">
    <property type="entry name" value="BEACH domain"/>
    <property type="match status" value="1"/>
</dbReference>
<feature type="domain" description="BEACH-type PH" evidence="6">
    <location>
        <begin position="2309"/>
        <end position="2438"/>
    </location>
</feature>
<feature type="region of interest" description="Disordered" evidence="4">
    <location>
        <begin position="2241"/>
        <end position="2299"/>
    </location>
</feature>
<feature type="compositionally biased region" description="Low complexity" evidence="4">
    <location>
        <begin position="3084"/>
        <end position="3102"/>
    </location>
</feature>
<evidence type="ECO:0000313" key="7">
    <source>
        <dbReference type="Proteomes" id="UP000887540"/>
    </source>
</evidence>
<feature type="compositionally biased region" description="Low complexity" evidence="4">
    <location>
        <begin position="2270"/>
        <end position="2279"/>
    </location>
</feature>
<dbReference type="SMART" id="SM01026">
    <property type="entry name" value="Beach"/>
    <property type="match status" value="1"/>
</dbReference>
<reference evidence="8" key="1">
    <citation type="submission" date="2022-11" db="UniProtKB">
        <authorList>
            <consortium name="WormBaseParasite"/>
        </authorList>
    </citation>
    <scope>IDENTIFICATION</scope>
</reference>
<feature type="domain" description="BEACH" evidence="5">
    <location>
        <begin position="2469"/>
        <end position="2762"/>
    </location>
</feature>
<evidence type="ECO:0000259" key="5">
    <source>
        <dbReference type="PROSITE" id="PS50197"/>
    </source>
</evidence>
<dbReference type="PANTHER" id="PTHR46108:SF4">
    <property type="entry name" value="BLUE CHEESE"/>
    <property type="match status" value="1"/>
</dbReference>
<dbReference type="Pfam" id="PF00400">
    <property type="entry name" value="WD40"/>
    <property type="match status" value="1"/>
</dbReference>
<evidence type="ECO:0000256" key="3">
    <source>
        <dbReference type="PROSITE-ProRule" id="PRU00221"/>
    </source>
</evidence>
<dbReference type="Pfam" id="PF14844">
    <property type="entry name" value="PH_BEACH"/>
    <property type="match status" value="1"/>
</dbReference>
<dbReference type="PROSITE" id="PS50197">
    <property type="entry name" value="BEACH"/>
    <property type="match status" value="1"/>
</dbReference>
<dbReference type="SUPFAM" id="SSF50978">
    <property type="entry name" value="WD40 repeat-like"/>
    <property type="match status" value="1"/>
</dbReference>
<dbReference type="Gene3D" id="2.130.10.10">
    <property type="entry name" value="YVTN repeat-like/Quinoprotein amine dehydrogenase"/>
    <property type="match status" value="2"/>
</dbReference>
<dbReference type="PROSITE" id="PS50082">
    <property type="entry name" value="WD_REPEATS_2"/>
    <property type="match status" value="1"/>
</dbReference>
<organism evidence="7 8">
    <name type="scientific">Acrobeloides nanus</name>
    <dbReference type="NCBI Taxonomy" id="290746"/>
    <lineage>
        <taxon>Eukaryota</taxon>
        <taxon>Metazoa</taxon>
        <taxon>Ecdysozoa</taxon>
        <taxon>Nematoda</taxon>
        <taxon>Chromadorea</taxon>
        <taxon>Rhabditida</taxon>
        <taxon>Tylenchina</taxon>
        <taxon>Cephalobomorpha</taxon>
        <taxon>Cephaloboidea</taxon>
        <taxon>Cephalobidae</taxon>
        <taxon>Acrobeloides</taxon>
    </lineage>
</organism>
<dbReference type="InterPro" id="IPR036372">
    <property type="entry name" value="BEACH_dom_sf"/>
</dbReference>
<keyword evidence="7" id="KW-1185">Reference proteome</keyword>